<feature type="compositionally biased region" description="Pro residues" evidence="1">
    <location>
        <begin position="43"/>
        <end position="54"/>
    </location>
</feature>
<sequence length="257" mass="29854">MGRPRVVKKFSKTVDVNQGKLGGNKTDYRSTFVEHRDFSPPKNLKPPPTPPRPRFPAMQSETTTKHSYVQQDVTSKRDMIIPRPKTDADFQSSQVKFDDRTTNKQSFQDWKPELRKRYGEFPTYTAPLLYPDKRAMMEDPDVFKSRSQIDFPYKTIPKPEMVKAMEPNIKVGEGERNLQTTHRSAFQFSPKDATRTLSMRPGRNTKSLAQRQMELTTKYQADFPHRKKYPLPPKPTTPAPDTLEIKMNDKYVLKQSL</sequence>
<gene>
    <name evidence="2" type="primary">LOC104265675</name>
</gene>
<evidence type="ECO:0000256" key="1">
    <source>
        <dbReference type="SAM" id="MobiDB-lite"/>
    </source>
</evidence>
<feature type="region of interest" description="Disordered" evidence="1">
    <location>
        <begin position="18"/>
        <end position="105"/>
    </location>
</feature>
<feature type="compositionally biased region" description="Basic and acidic residues" evidence="1">
    <location>
        <begin position="26"/>
        <end position="39"/>
    </location>
</feature>
<organism evidence="2">
    <name type="scientific">Phallusia mammillata</name>
    <dbReference type="NCBI Taxonomy" id="59560"/>
    <lineage>
        <taxon>Eukaryota</taxon>
        <taxon>Metazoa</taxon>
        <taxon>Chordata</taxon>
        <taxon>Tunicata</taxon>
        <taxon>Ascidiacea</taxon>
        <taxon>Phlebobranchia</taxon>
        <taxon>Ascidiidae</taxon>
        <taxon>Phallusia</taxon>
    </lineage>
</organism>
<feature type="compositionally biased region" description="Polar residues" evidence="1">
    <location>
        <begin position="59"/>
        <end position="73"/>
    </location>
</feature>
<evidence type="ECO:0000313" key="2">
    <source>
        <dbReference type="EMBL" id="CAB3263148.1"/>
    </source>
</evidence>
<accession>A0A6F9DJI6</accession>
<feature type="compositionally biased region" description="Basic and acidic residues" evidence="1">
    <location>
        <begin position="74"/>
        <end position="88"/>
    </location>
</feature>
<name>A0A6F9DJI6_9ASCI</name>
<proteinExistence type="evidence at transcript level"/>
<protein>
    <submittedName>
        <fullName evidence="2">Uncharacterized protein LOC104265675</fullName>
    </submittedName>
</protein>
<dbReference type="EMBL" id="LR787286">
    <property type="protein sequence ID" value="CAB3263148.1"/>
    <property type="molecule type" value="mRNA"/>
</dbReference>
<dbReference type="AlphaFoldDB" id="A0A6F9DJI6"/>
<feature type="region of interest" description="Disordered" evidence="1">
    <location>
        <begin position="221"/>
        <end position="243"/>
    </location>
</feature>
<reference evidence="2" key="1">
    <citation type="submission" date="2020-04" db="EMBL/GenBank/DDBJ databases">
        <authorList>
            <person name="Neveu A P."/>
        </authorList>
    </citation>
    <scope>NUCLEOTIDE SEQUENCE</scope>
    <source>
        <tissue evidence="2">Whole embryo</tissue>
    </source>
</reference>